<evidence type="ECO:0000256" key="2">
    <source>
        <dbReference type="ARBA" id="ARBA00023125"/>
    </source>
</evidence>
<comment type="caution">
    <text evidence="6">The sequence shown here is derived from an EMBL/GenBank/DDBJ whole genome shotgun (WGS) entry which is preliminary data.</text>
</comment>
<dbReference type="OrthoDB" id="9816541at2"/>
<name>A0A0R1MJ05_9LACO</name>
<keyword evidence="3" id="KW-0804">Transcription</keyword>
<evidence type="ECO:0000259" key="5">
    <source>
        <dbReference type="PROSITE" id="PS50949"/>
    </source>
</evidence>
<dbReference type="EMBL" id="AZEH01000020">
    <property type="protein sequence ID" value="KRL05924.1"/>
    <property type="molecule type" value="Genomic_DNA"/>
</dbReference>
<keyword evidence="7" id="KW-1185">Reference proteome</keyword>
<dbReference type="Gene3D" id="3.40.1410.10">
    <property type="entry name" value="Chorismate lyase-like"/>
    <property type="match status" value="1"/>
</dbReference>
<dbReference type="SMART" id="SM00345">
    <property type="entry name" value="HTH_GNTR"/>
    <property type="match status" value="1"/>
</dbReference>
<dbReference type="InterPro" id="IPR028978">
    <property type="entry name" value="Chorismate_lyase_/UTRA_dom_sf"/>
</dbReference>
<protein>
    <recommendedName>
        <fullName evidence="4">Trehalose operon repressor</fullName>
    </recommendedName>
</protein>
<dbReference type="GO" id="GO:0045892">
    <property type="term" value="P:negative regulation of DNA-templated transcription"/>
    <property type="evidence" value="ECO:0007669"/>
    <property type="project" value="TreeGrafter"/>
</dbReference>
<dbReference type="Pfam" id="PF07702">
    <property type="entry name" value="UTRA"/>
    <property type="match status" value="1"/>
</dbReference>
<dbReference type="GO" id="GO:0003677">
    <property type="term" value="F:DNA binding"/>
    <property type="evidence" value="ECO:0007669"/>
    <property type="project" value="UniProtKB-UniRule"/>
</dbReference>
<dbReference type="Pfam" id="PF00392">
    <property type="entry name" value="GntR"/>
    <property type="match status" value="1"/>
</dbReference>
<feature type="domain" description="HTH gntR-type" evidence="5">
    <location>
        <begin position="8"/>
        <end position="76"/>
    </location>
</feature>
<dbReference type="NCBIfam" id="TIGR02404">
    <property type="entry name" value="trehalos_R_Bsub"/>
    <property type="match status" value="1"/>
</dbReference>
<dbReference type="GO" id="GO:0003700">
    <property type="term" value="F:DNA-binding transcription factor activity"/>
    <property type="evidence" value="ECO:0007669"/>
    <property type="project" value="UniProtKB-UniRule"/>
</dbReference>
<reference evidence="6 7" key="1">
    <citation type="journal article" date="2015" name="Genome Announc.">
        <title>Expanding the biotechnology potential of lactobacilli through comparative genomics of 213 strains and associated genera.</title>
        <authorList>
            <person name="Sun Z."/>
            <person name="Harris H.M."/>
            <person name="McCann A."/>
            <person name="Guo C."/>
            <person name="Argimon S."/>
            <person name="Zhang W."/>
            <person name="Yang X."/>
            <person name="Jeffery I.B."/>
            <person name="Cooney J.C."/>
            <person name="Kagawa T.F."/>
            <person name="Liu W."/>
            <person name="Song Y."/>
            <person name="Salvetti E."/>
            <person name="Wrobel A."/>
            <person name="Rasinkangas P."/>
            <person name="Parkhill J."/>
            <person name="Rea M.C."/>
            <person name="O'Sullivan O."/>
            <person name="Ritari J."/>
            <person name="Douillard F.P."/>
            <person name="Paul Ross R."/>
            <person name="Yang R."/>
            <person name="Briner A.E."/>
            <person name="Felis G.E."/>
            <person name="de Vos W.M."/>
            <person name="Barrangou R."/>
            <person name="Klaenhammer T.R."/>
            <person name="Caufield P.W."/>
            <person name="Cui Y."/>
            <person name="Zhang H."/>
            <person name="O'Toole P.W."/>
        </authorList>
    </citation>
    <scope>NUCLEOTIDE SEQUENCE [LARGE SCALE GENOMIC DNA]</scope>
    <source>
        <strain evidence="6 7">DSM 19972</strain>
    </source>
</reference>
<evidence type="ECO:0000256" key="3">
    <source>
        <dbReference type="ARBA" id="ARBA00023163"/>
    </source>
</evidence>
<dbReference type="InterPro" id="IPR050679">
    <property type="entry name" value="Bact_HTH_transcr_reg"/>
</dbReference>
<evidence type="ECO:0000313" key="6">
    <source>
        <dbReference type="EMBL" id="KRL05924.1"/>
    </source>
</evidence>
<dbReference type="InterPro" id="IPR011663">
    <property type="entry name" value="UTRA"/>
</dbReference>
<dbReference type="InterPro" id="IPR000524">
    <property type="entry name" value="Tscrpt_reg_HTH_GntR"/>
</dbReference>
<dbReference type="InterPro" id="IPR036388">
    <property type="entry name" value="WH-like_DNA-bd_sf"/>
</dbReference>
<dbReference type="SUPFAM" id="SSF64288">
    <property type="entry name" value="Chorismate lyase-like"/>
    <property type="match status" value="1"/>
</dbReference>
<dbReference type="STRING" id="1423777.FD46_GL000687"/>
<keyword evidence="2" id="KW-0238">DNA-binding</keyword>
<evidence type="ECO:0000256" key="4">
    <source>
        <dbReference type="NCBIfam" id="TIGR02404"/>
    </source>
</evidence>
<proteinExistence type="predicted"/>
<dbReference type="Proteomes" id="UP000051686">
    <property type="component" value="Unassembled WGS sequence"/>
</dbReference>
<evidence type="ECO:0000313" key="7">
    <source>
        <dbReference type="Proteomes" id="UP000051686"/>
    </source>
</evidence>
<dbReference type="PRINTS" id="PR00035">
    <property type="entry name" value="HTHGNTR"/>
</dbReference>
<keyword evidence="1" id="KW-0805">Transcription regulation</keyword>
<accession>A0A0R1MJ05</accession>
<dbReference type="PROSITE" id="PS50949">
    <property type="entry name" value="HTH_GNTR"/>
    <property type="match status" value="1"/>
</dbReference>
<gene>
    <name evidence="6" type="ORF">FD46_GL000687</name>
</gene>
<dbReference type="AlphaFoldDB" id="A0A0R1MJ05"/>
<sequence>MCKSLSTFNKQNIIAHDIAIKIQHKIYAAQTFLPSEHKLCELYGTSRETIRKSLEQLNELGLIQKIKGKGSMVLDIQRFTFPISGITSFKELNKMLGMNAKTIVLKLTKTVVPDFLTNGVIQPQQPAFYLERLRLINGEPEVLDRDYLLSPPLDELPEKAAADSVYAYLEENLSFDISYATKEITVENPPEEVRKKLKLATADLVVVVRSYTYLADTTLFQITASYHRPDKFKFTDFARRKRILTNTKGK</sequence>
<dbReference type="Gene3D" id="1.10.10.10">
    <property type="entry name" value="Winged helix-like DNA-binding domain superfamily/Winged helix DNA-binding domain"/>
    <property type="match status" value="1"/>
</dbReference>
<dbReference type="PATRIC" id="fig|1423777.3.peg.707"/>
<dbReference type="PANTHER" id="PTHR44846">
    <property type="entry name" value="MANNOSYL-D-GLYCERATE TRANSPORT/METABOLISM SYSTEM REPRESSOR MNGR-RELATED"/>
    <property type="match status" value="1"/>
</dbReference>
<dbReference type="SUPFAM" id="SSF46785">
    <property type="entry name" value="Winged helix' DNA-binding domain"/>
    <property type="match status" value="1"/>
</dbReference>
<dbReference type="InterPro" id="IPR012770">
    <property type="entry name" value="TreR"/>
</dbReference>
<dbReference type="CDD" id="cd07377">
    <property type="entry name" value="WHTH_GntR"/>
    <property type="match status" value="1"/>
</dbReference>
<evidence type="ECO:0000256" key="1">
    <source>
        <dbReference type="ARBA" id="ARBA00023015"/>
    </source>
</evidence>
<dbReference type="SMART" id="SM00866">
    <property type="entry name" value="UTRA"/>
    <property type="match status" value="1"/>
</dbReference>
<organism evidence="6 7">
    <name type="scientific">Liquorilactobacillus oeni DSM 19972</name>
    <dbReference type="NCBI Taxonomy" id="1423777"/>
    <lineage>
        <taxon>Bacteria</taxon>
        <taxon>Bacillati</taxon>
        <taxon>Bacillota</taxon>
        <taxon>Bacilli</taxon>
        <taxon>Lactobacillales</taxon>
        <taxon>Lactobacillaceae</taxon>
        <taxon>Liquorilactobacillus</taxon>
    </lineage>
</organism>
<dbReference type="PANTHER" id="PTHR44846:SF12">
    <property type="entry name" value="HTH-TYPE TRANSCRIPTIONAL REGULATOR TRER"/>
    <property type="match status" value="1"/>
</dbReference>
<dbReference type="InterPro" id="IPR036390">
    <property type="entry name" value="WH_DNA-bd_sf"/>
</dbReference>